<evidence type="ECO:0000313" key="1">
    <source>
        <dbReference type="EMBL" id="EOY13664.1"/>
    </source>
</evidence>
<proteinExistence type="predicted"/>
<protein>
    <submittedName>
        <fullName evidence="1">Heat stress transcription factor B-4b, putative</fullName>
    </submittedName>
</protein>
<dbReference type="STRING" id="3641.A0A061FGW6"/>
<keyword evidence="2" id="KW-1185">Reference proteome</keyword>
<name>A0A061FGW6_THECC</name>
<dbReference type="HOGENOM" id="CLU_103545_0_0_1"/>
<organism evidence="1 2">
    <name type="scientific">Theobroma cacao</name>
    <name type="common">Cacao</name>
    <name type="synonym">Cocoa</name>
    <dbReference type="NCBI Taxonomy" id="3641"/>
    <lineage>
        <taxon>Eukaryota</taxon>
        <taxon>Viridiplantae</taxon>
        <taxon>Streptophyta</taxon>
        <taxon>Embryophyta</taxon>
        <taxon>Tracheophyta</taxon>
        <taxon>Spermatophyta</taxon>
        <taxon>Magnoliopsida</taxon>
        <taxon>eudicotyledons</taxon>
        <taxon>Gunneridae</taxon>
        <taxon>Pentapetalae</taxon>
        <taxon>rosids</taxon>
        <taxon>malvids</taxon>
        <taxon>Malvales</taxon>
        <taxon>Malvaceae</taxon>
        <taxon>Byttnerioideae</taxon>
        <taxon>Theobroma</taxon>
    </lineage>
</organism>
<evidence type="ECO:0000313" key="2">
    <source>
        <dbReference type="Proteomes" id="UP000026915"/>
    </source>
</evidence>
<dbReference type="Proteomes" id="UP000026915">
    <property type="component" value="Chromosome 7"/>
</dbReference>
<accession>A0A061FGW6</accession>
<dbReference type="Gramene" id="EOY13664">
    <property type="protein sequence ID" value="EOY13664"/>
    <property type="gene ID" value="TCM_032301"/>
</dbReference>
<sequence>MALMVQERSAFDGFIEETEAPKIDGALLISLLEESPCEEFNDEQLQSVMQSLEEEISVTTTANHHCAMQPEFVSEVNRDCGNLEYNFGYFEWNDMEMVPSSPSDDMNWYIEHHIEAMDEMMEFIGESYSQNYYAVNVPLEEHGYTSLWQETYDTVM</sequence>
<dbReference type="PANTHER" id="PTHR37611">
    <property type="entry name" value="VIRUS-SPECIFIC-SIGNALING-PATHWAY REGULATED PROTEIN-RELATED"/>
    <property type="match status" value="1"/>
</dbReference>
<dbReference type="OMA" id="MNWYMDS"/>
<dbReference type="EMBL" id="CM001885">
    <property type="protein sequence ID" value="EOY13664.1"/>
    <property type="molecule type" value="Genomic_DNA"/>
</dbReference>
<dbReference type="InParanoid" id="A0A061FGW6"/>
<gene>
    <name evidence="1" type="ORF">TCM_032301</name>
</gene>
<dbReference type="AlphaFoldDB" id="A0A061FGW6"/>
<dbReference type="PANTHER" id="PTHR37611:SF2">
    <property type="entry name" value="VIRUS-SPECIFIC-SIGNALING-PATHWAY REGULATED PROTEIN-RELATED"/>
    <property type="match status" value="1"/>
</dbReference>
<reference evidence="1 2" key="1">
    <citation type="journal article" date="2013" name="Genome Biol.">
        <title>The genome sequence of the most widely cultivated cacao type and its use to identify candidate genes regulating pod color.</title>
        <authorList>
            <person name="Motamayor J.C."/>
            <person name="Mockaitis K."/>
            <person name="Schmutz J."/>
            <person name="Haiminen N."/>
            <person name="Iii D.L."/>
            <person name="Cornejo O."/>
            <person name="Findley S.D."/>
            <person name="Zheng P."/>
            <person name="Utro F."/>
            <person name="Royaert S."/>
            <person name="Saski C."/>
            <person name="Jenkins J."/>
            <person name="Podicheti R."/>
            <person name="Zhao M."/>
            <person name="Scheffler B.E."/>
            <person name="Stack J.C."/>
            <person name="Feltus F.A."/>
            <person name="Mustiga G.M."/>
            <person name="Amores F."/>
            <person name="Phillips W."/>
            <person name="Marelli J.P."/>
            <person name="May G.D."/>
            <person name="Shapiro H."/>
            <person name="Ma J."/>
            <person name="Bustamante C.D."/>
            <person name="Schnell R.J."/>
            <person name="Main D."/>
            <person name="Gilbert D."/>
            <person name="Parida L."/>
            <person name="Kuhn D.N."/>
        </authorList>
    </citation>
    <scope>NUCLEOTIDE SEQUENCE [LARGE SCALE GENOMIC DNA]</scope>
    <source>
        <strain evidence="2">cv. Matina 1-6</strain>
    </source>
</reference>